<dbReference type="EMBL" id="CAJVQB010000726">
    <property type="protein sequence ID" value="CAG8504182.1"/>
    <property type="molecule type" value="Genomic_DNA"/>
</dbReference>
<evidence type="ECO:0000313" key="3">
    <source>
        <dbReference type="Proteomes" id="UP000789901"/>
    </source>
</evidence>
<proteinExistence type="predicted"/>
<comment type="caution">
    <text evidence="2">The sequence shown here is derived from an EMBL/GenBank/DDBJ whole genome shotgun (WGS) entry which is preliminary data.</text>
</comment>
<keyword evidence="3" id="KW-1185">Reference proteome</keyword>
<feature type="compositionally biased region" description="Polar residues" evidence="1">
    <location>
        <begin position="88"/>
        <end position="103"/>
    </location>
</feature>
<protein>
    <submittedName>
        <fullName evidence="2">9177_t:CDS:1</fullName>
    </submittedName>
</protein>
<name>A0ABM8W1Y6_GIGMA</name>
<feature type="region of interest" description="Disordered" evidence="1">
    <location>
        <begin position="34"/>
        <end position="103"/>
    </location>
</feature>
<feature type="compositionally biased region" description="Basic and acidic residues" evidence="1">
    <location>
        <begin position="45"/>
        <end position="56"/>
    </location>
</feature>
<evidence type="ECO:0000313" key="2">
    <source>
        <dbReference type="EMBL" id="CAG8504182.1"/>
    </source>
</evidence>
<organism evidence="2 3">
    <name type="scientific">Gigaspora margarita</name>
    <dbReference type="NCBI Taxonomy" id="4874"/>
    <lineage>
        <taxon>Eukaryota</taxon>
        <taxon>Fungi</taxon>
        <taxon>Fungi incertae sedis</taxon>
        <taxon>Mucoromycota</taxon>
        <taxon>Glomeromycotina</taxon>
        <taxon>Glomeromycetes</taxon>
        <taxon>Diversisporales</taxon>
        <taxon>Gigasporaceae</taxon>
        <taxon>Gigaspora</taxon>
    </lineage>
</organism>
<gene>
    <name evidence="2" type="ORF">GMARGA_LOCUS2351</name>
</gene>
<feature type="compositionally biased region" description="Low complexity" evidence="1">
    <location>
        <begin position="57"/>
        <end position="66"/>
    </location>
</feature>
<reference evidence="2 3" key="1">
    <citation type="submission" date="2021-06" db="EMBL/GenBank/DDBJ databases">
        <authorList>
            <person name="Kallberg Y."/>
            <person name="Tangrot J."/>
            <person name="Rosling A."/>
        </authorList>
    </citation>
    <scope>NUCLEOTIDE SEQUENCE [LARGE SCALE GENOMIC DNA]</scope>
    <source>
        <strain evidence="2 3">120-4 pot B 10/14</strain>
    </source>
</reference>
<dbReference type="Proteomes" id="UP000789901">
    <property type="component" value="Unassembled WGS sequence"/>
</dbReference>
<sequence>MFTCSVFGLMFGHLASLENHKRVYKNHCQIERETDNSMNTYNSDDNNHHVESKTDSSTETDSSIDTYNSNKLDTISRHNNYHVEDETYNSTDTYNSSELDLQA</sequence>
<evidence type="ECO:0000256" key="1">
    <source>
        <dbReference type="SAM" id="MobiDB-lite"/>
    </source>
</evidence>
<accession>A0ABM8W1Y6</accession>